<dbReference type="Proteomes" id="UP000013085">
    <property type="component" value="Unassembled WGS sequence"/>
</dbReference>
<protein>
    <submittedName>
        <fullName evidence="1">Uncharacterized protein</fullName>
    </submittedName>
</protein>
<dbReference type="EMBL" id="AGYR01000039">
    <property type="protein sequence ID" value="ENZ12387.1"/>
    <property type="molecule type" value="Genomic_DNA"/>
</dbReference>
<organism evidence="1 2">
    <name type="scientific">[Clostridium] clostridioforme 90A8</name>
    <dbReference type="NCBI Taxonomy" id="999408"/>
    <lineage>
        <taxon>Bacteria</taxon>
        <taxon>Bacillati</taxon>
        <taxon>Bacillota</taxon>
        <taxon>Clostridia</taxon>
        <taxon>Lachnospirales</taxon>
        <taxon>Lachnospiraceae</taxon>
        <taxon>Enterocloster</taxon>
    </lineage>
</organism>
<gene>
    <name evidence="1" type="ORF">HMPREF1090_03513</name>
</gene>
<evidence type="ECO:0000313" key="1">
    <source>
        <dbReference type="EMBL" id="ENZ12387.1"/>
    </source>
</evidence>
<sequence>MQDINSIQLTDDTLKNILIMAPMLDEAGQNKVFGLMCGLIPSVTKSGTDIKDRKTS</sequence>
<name>A0A0E2H7Z8_9FIRM</name>
<comment type="caution">
    <text evidence="1">The sequence shown here is derived from an EMBL/GenBank/DDBJ whole genome shotgun (WGS) entry which is preliminary data.</text>
</comment>
<reference evidence="1 2" key="1">
    <citation type="submission" date="2013-01" db="EMBL/GenBank/DDBJ databases">
        <title>The Genome Sequence of Clostridium clostridioforme 90A8.</title>
        <authorList>
            <consortium name="The Broad Institute Genome Sequencing Platform"/>
            <person name="Earl A."/>
            <person name="Ward D."/>
            <person name="Feldgarden M."/>
            <person name="Gevers D."/>
            <person name="Courvalin P."/>
            <person name="Lambert T."/>
            <person name="Walker B."/>
            <person name="Young S.K."/>
            <person name="Zeng Q."/>
            <person name="Gargeya S."/>
            <person name="Fitzgerald M."/>
            <person name="Haas B."/>
            <person name="Abouelleil A."/>
            <person name="Alvarado L."/>
            <person name="Arachchi H.M."/>
            <person name="Berlin A.M."/>
            <person name="Chapman S.B."/>
            <person name="Dewar J."/>
            <person name="Goldberg J."/>
            <person name="Griggs A."/>
            <person name="Gujja S."/>
            <person name="Hansen M."/>
            <person name="Howarth C."/>
            <person name="Imamovic A."/>
            <person name="Larimer J."/>
            <person name="McCowan C."/>
            <person name="Murphy C."/>
            <person name="Neiman D."/>
            <person name="Pearson M."/>
            <person name="Priest M."/>
            <person name="Roberts A."/>
            <person name="Saif S."/>
            <person name="Shea T."/>
            <person name="Sisk P."/>
            <person name="Sykes S."/>
            <person name="Wortman J."/>
            <person name="Nusbaum C."/>
            <person name="Birren B."/>
        </authorList>
    </citation>
    <scope>NUCLEOTIDE SEQUENCE [LARGE SCALE GENOMIC DNA]</scope>
    <source>
        <strain evidence="1 2">90A8</strain>
    </source>
</reference>
<accession>A0A0E2H7Z8</accession>
<dbReference type="AlphaFoldDB" id="A0A0E2H7Z8"/>
<dbReference type="HOGENOM" id="CLU_3006061_0_0_9"/>
<proteinExistence type="predicted"/>
<evidence type="ECO:0000313" key="2">
    <source>
        <dbReference type="Proteomes" id="UP000013085"/>
    </source>
</evidence>
<dbReference type="RefSeq" id="WP_002592852.1">
    <property type="nucleotide sequence ID" value="NZ_KB850979.1"/>
</dbReference>